<dbReference type="GO" id="GO:0015192">
    <property type="term" value="F:L-phenylalanine transmembrane transporter activity"/>
    <property type="evidence" value="ECO:0007669"/>
    <property type="project" value="TreeGrafter"/>
</dbReference>
<dbReference type="GO" id="GO:0015808">
    <property type="term" value="P:L-alanine transport"/>
    <property type="evidence" value="ECO:0007669"/>
    <property type="project" value="TreeGrafter"/>
</dbReference>
<dbReference type="CDD" id="cd03219">
    <property type="entry name" value="ABC_Mj1267_LivG_branched"/>
    <property type="match status" value="1"/>
</dbReference>
<dbReference type="GO" id="GO:0015188">
    <property type="term" value="F:L-isoleucine transmembrane transporter activity"/>
    <property type="evidence" value="ECO:0007669"/>
    <property type="project" value="TreeGrafter"/>
</dbReference>
<dbReference type="STRING" id="1120976.SAMN03080606_04061"/>
<keyword evidence="3 5" id="KW-0067">ATP-binding</keyword>
<keyword evidence="1" id="KW-0813">Transport</keyword>
<gene>
    <name evidence="5" type="ORF">SAMN03080606_04061</name>
</gene>
<keyword evidence="6" id="KW-1185">Reference proteome</keyword>
<dbReference type="GO" id="GO:0016887">
    <property type="term" value="F:ATP hydrolysis activity"/>
    <property type="evidence" value="ECO:0007669"/>
    <property type="project" value="InterPro"/>
</dbReference>
<dbReference type="InterPro" id="IPR032823">
    <property type="entry name" value="BCA_ABC_TP_C"/>
</dbReference>
<dbReference type="Gene3D" id="3.40.50.300">
    <property type="entry name" value="P-loop containing nucleotide triphosphate hydrolases"/>
    <property type="match status" value="1"/>
</dbReference>
<dbReference type="GO" id="GO:0042941">
    <property type="term" value="P:D-alanine transmembrane transport"/>
    <property type="evidence" value="ECO:0007669"/>
    <property type="project" value="TreeGrafter"/>
</dbReference>
<dbReference type="Pfam" id="PF00005">
    <property type="entry name" value="ABC_tran"/>
    <property type="match status" value="1"/>
</dbReference>
<dbReference type="InterPro" id="IPR051120">
    <property type="entry name" value="ABC_AA/LPS_Transport"/>
</dbReference>
<dbReference type="SUPFAM" id="SSF52540">
    <property type="entry name" value="P-loop containing nucleoside triphosphate hydrolases"/>
    <property type="match status" value="1"/>
</dbReference>
<reference evidence="5 6" key="1">
    <citation type="submission" date="2016-10" db="EMBL/GenBank/DDBJ databases">
        <authorList>
            <person name="de Groot N.N."/>
        </authorList>
    </citation>
    <scope>NUCLEOTIDE SEQUENCE [LARGE SCALE GENOMIC DNA]</scope>
    <source>
        <strain evidence="5 6">DSM 18978</strain>
    </source>
</reference>
<dbReference type="PANTHER" id="PTHR45772">
    <property type="entry name" value="CONSERVED COMPONENT OF ABC TRANSPORTER FOR NATURAL AMINO ACIDS-RELATED"/>
    <property type="match status" value="1"/>
</dbReference>
<proteinExistence type="predicted"/>
<dbReference type="GO" id="GO:0005304">
    <property type="term" value="F:L-valine transmembrane transporter activity"/>
    <property type="evidence" value="ECO:0007669"/>
    <property type="project" value="TreeGrafter"/>
</dbReference>
<evidence type="ECO:0000256" key="2">
    <source>
        <dbReference type="ARBA" id="ARBA00022741"/>
    </source>
</evidence>
<dbReference type="GO" id="GO:0005524">
    <property type="term" value="F:ATP binding"/>
    <property type="evidence" value="ECO:0007669"/>
    <property type="project" value="UniProtKB-KW"/>
</dbReference>
<dbReference type="GO" id="GO:0005886">
    <property type="term" value="C:plasma membrane"/>
    <property type="evidence" value="ECO:0007669"/>
    <property type="project" value="TreeGrafter"/>
</dbReference>
<name>A0A1G5L4T0_9FIRM</name>
<dbReference type="InterPro" id="IPR003593">
    <property type="entry name" value="AAA+_ATPase"/>
</dbReference>
<dbReference type="Proteomes" id="UP000198636">
    <property type="component" value="Unassembled WGS sequence"/>
</dbReference>
<dbReference type="EMBL" id="FMUS01000039">
    <property type="protein sequence ID" value="SCZ07877.1"/>
    <property type="molecule type" value="Genomic_DNA"/>
</dbReference>
<dbReference type="FunFam" id="3.40.50.300:FF:000421">
    <property type="entry name" value="Branched-chain amino acid ABC transporter ATP-binding protein"/>
    <property type="match status" value="1"/>
</dbReference>
<evidence type="ECO:0000259" key="4">
    <source>
        <dbReference type="PROSITE" id="PS50893"/>
    </source>
</evidence>
<dbReference type="PROSITE" id="PS50893">
    <property type="entry name" value="ABC_TRANSPORTER_2"/>
    <property type="match status" value="1"/>
</dbReference>
<accession>A0A1G5L4T0</accession>
<dbReference type="Pfam" id="PF12399">
    <property type="entry name" value="BCA_ABC_TP_C"/>
    <property type="match status" value="1"/>
</dbReference>
<sequence>MEAKEATKSFGGLVAVNKVDMHINEGEVVGLIGPNGAGKTTFFNLITGIYETTSGEINFLGQPIKKSKPYEIAKLGIGRTFQNIRLFKSMTALENVMVGQYCRTHANLLGAILRTKAVRREQQQMKDKAIELLKFVGLEDKKDEIATSLPYGDQRKVEVARALATEPRLLLLDEPAAGMNSREKVEMQQLIKRIQEKGYTVLLIEHDMKLVMGICDRILVLDYGNKIAEGLPAEIQKSKEVIEAYLGKGGAA</sequence>
<evidence type="ECO:0000313" key="5">
    <source>
        <dbReference type="EMBL" id="SCZ07877.1"/>
    </source>
</evidence>
<evidence type="ECO:0000256" key="1">
    <source>
        <dbReference type="ARBA" id="ARBA00022448"/>
    </source>
</evidence>
<evidence type="ECO:0000256" key="3">
    <source>
        <dbReference type="ARBA" id="ARBA00022840"/>
    </source>
</evidence>
<dbReference type="SMART" id="SM00382">
    <property type="entry name" value="AAA"/>
    <property type="match status" value="1"/>
</dbReference>
<feature type="domain" description="ABC transporter" evidence="4">
    <location>
        <begin position="1"/>
        <end position="248"/>
    </location>
</feature>
<dbReference type="InterPro" id="IPR003439">
    <property type="entry name" value="ABC_transporter-like_ATP-bd"/>
</dbReference>
<dbReference type="InterPro" id="IPR027417">
    <property type="entry name" value="P-loop_NTPase"/>
</dbReference>
<protein>
    <submittedName>
        <fullName evidence="5">Amino acid/amide ABC transporter ATP-binding protein 1, HAAT family (TC 3.A.1.4.-)</fullName>
    </submittedName>
</protein>
<dbReference type="AlphaFoldDB" id="A0A1G5L4T0"/>
<keyword evidence="2" id="KW-0547">Nucleotide-binding</keyword>
<evidence type="ECO:0000313" key="6">
    <source>
        <dbReference type="Proteomes" id="UP000198636"/>
    </source>
</evidence>
<organism evidence="5 6">
    <name type="scientific">Alkaliphilus peptidifermentans DSM 18978</name>
    <dbReference type="NCBI Taxonomy" id="1120976"/>
    <lineage>
        <taxon>Bacteria</taxon>
        <taxon>Bacillati</taxon>
        <taxon>Bacillota</taxon>
        <taxon>Clostridia</taxon>
        <taxon>Peptostreptococcales</taxon>
        <taxon>Natronincolaceae</taxon>
        <taxon>Alkaliphilus</taxon>
    </lineage>
</organism>
<dbReference type="GO" id="GO:1903806">
    <property type="term" value="P:L-isoleucine import across plasma membrane"/>
    <property type="evidence" value="ECO:0007669"/>
    <property type="project" value="TreeGrafter"/>
</dbReference>
<dbReference type="GO" id="GO:1903805">
    <property type="term" value="P:L-valine import across plasma membrane"/>
    <property type="evidence" value="ECO:0007669"/>
    <property type="project" value="TreeGrafter"/>
</dbReference>
<dbReference type="PANTHER" id="PTHR45772:SF7">
    <property type="entry name" value="AMINO ACID ABC TRANSPORTER ATP-BINDING PROTEIN"/>
    <property type="match status" value="1"/>
</dbReference>